<proteinExistence type="predicted"/>
<dbReference type="InParanoid" id="A0A165NUL7"/>
<dbReference type="AlphaFoldDB" id="A0A165NUL7"/>
<feature type="non-terminal residue" evidence="3">
    <location>
        <position position="68"/>
    </location>
</feature>
<organism evidence="3 4">
    <name type="scientific">Neolentinus lepideus HHB14362 ss-1</name>
    <dbReference type="NCBI Taxonomy" id="1314782"/>
    <lineage>
        <taxon>Eukaryota</taxon>
        <taxon>Fungi</taxon>
        <taxon>Dikarya</taxon>
        <taxon>Basidiomycota</taxon>
        <taxon>Agaricomycotina</taxon>
        <taxon>Agaricomycetes</taxon>
        <taxon>Gloeophyllales</taxon>
        <taxon>Gloeophyllaceae</taxon>
        <taxon>Neolentinus</taxon>
    </lineage>
</organism>
<name>A0A165NUL7_9AGAM</name>
<feature type="domain" description="Myb/SANT-like" evidence="2">
    <location>
        <begin position="6"/>
        <end position="67"/>
    </location>
</feature>
<reference evidence="3 4" key="1">
    <citation type="journal article" date="2016" name="Mol. Biol. Evol.">
        <title>Comparative Genomics of Early-Diverging Mushroom-Forming Fungi Provides Insights into the Origins of Lignocellulose Decay Capabilities.</title>
        <authorList>
            <person name="Nagy L.G."/>
            <person name="Riley R."/>
            <person name="Tritt A."/>
            <person name="Adam C."/>
            <person name="Daum C."/>
            <person name="Floudas D."/>
            <person name="Sun H."/>
            <person name="Yadav J.S."/>
            <person name="Pangilinan J."/>
            <person name="Larsson K.H."/>
            <person name="Matsuura K."/>
            <person name="Barry K."/>
            <person name="Labutti K."/>
            <person name="Kuo R."/>
            <person name="Ohm R.A."/>
            <person name="Bhattacharya S.S."/>
            <person name="Shirouzu T."/>
            <person name="Yoshinaga Y."/>
            <person name="Martin F.M."/>
            <person name="Grigoriev I.V."/>
            <person name="Hibbett D.S."/>
        </authorList>
    </citation>
    <scope>NUCLEOTIDE SEQUENCE [LARGE SCALE GENOMIC DNA]</scope>
    <source>
        <strain evidence="3 4">HHB14362 ss-1</strain>
    </source>
</reference>
<dbReference type="OrthoDB" id="76215at2759"/>
<evidence type="ECO:0000259" key="2">
    <source>
        <dbReference type="Pfam" id="PF12776"/>
    </source>
</evidence>
<protein>
    <recommendedName>
        <fullName evidence="2">Myb/SANT-like domain-containing protein</fullName>
    </recommendedName>
</protein>
<accession>A0A165NUL7</accession>
<feature type="region of interest" description="Disordered" evidence="1">
    <location>
        <begin position="47"/>
        <end position="68"/>
    </location>
</feature>
<evidence type="ECO:0000313" key="4">
    <source>
        <dbReference type="Proteomes" id="UP000076761"/>
    </source>
</evidence>
<feature type="non-terminal residue" evidence="3">
    <location>
        <position position="1"/>
    </location>
</feature>
<evidence type="ECO:0000313" key="3">
    <source>
        <dbReference type="EMBL" id="KZT20131.1"/>
    </source>
</evidence>
<gene>
    <name evidence="3" type="ORF">NEOLEDRAFT_1025532</name>
</gene>
<dbReference type="InterPro" id="IPR024752">
    <property type="entry name" value="Myb/SANT-like_dom"/>
</dbReference>
<dbReference type="EMBL" id="KV425625">
    <property type="protein sequence ID" value="KZT20131.1"/>
    <property type="molecule type" value="Genomic_DNA"/>
</dbReference>
<dbReference type="Proteomes" id="UP000076761">
    <property type="component" value="Unassembled WGS sequence"/>
</dbReference>
<keyword evidence="4" id="KW-1185">Reference proteome</keyword>
<dbReference type="Pfam" id="PF12776">
    <property type="entry name" value="Myb_DNA-bind_3"/>
    <property type="match status" value="1"/>
</dbReference>
<sequence>GKKAIWMVKDDEIIVRVLGEEKMKGNQSDNGWKKSVWTAVLRALESESHHKGAPKTAEHCGEHWRTVK</sequence>
<evidence type="ECO:0000256" key="1">
    <source>
        <dbReference type="SAM" id="MobiDB-lite"/>
    </source>
</evidence>